<comment type="similarity">
    <text evidence="1">Belongs to the bactofilin family.</text>
</comment>
<dbReference type="EMBL" id="CP027806">
    <property type="protein sequence ID" value="AXJ01253.1"/>
    <property type="molecule type" value="Genomic_DNA"/>
</dbReference>
<dbReference type="PANTHER" id="PTHR35024">
    <property type="entry name" value="HYPOTHETICAL CYTOSOLIC PROTEIN"/>
    <property type="match status" value="1"/>
</dbReference>
<evidence type="ECO:0000313" key="4">
    <source>
        <dbReference type="Proteomes" id="UP000254808"/>
    </source>
</evidence>
<keyword evidence="4" id="KW-1185">Reference proteome</keyword>
<reference evidence="3 4" key="1">
    <citation type="submission" date="2018-03" db="EMBL/GenBank/DDBJ databases">
        <title>Phenotypic and genomic properties of Cyclonatronum proteinivorum gen. nov., sp. nov., a haloalkaliphilic bacteroidete from soda lakes possessing Na+-translocating rhodopsin.</title>
        <authorList>
            <person name="Toshchakov S.V."/>
            <person name="Korzhenkov A."/>
            <person name="Samarov N.I."/>
            <person name="Kublanov I.V."/>
            <person name="Muntyan M.S."/>
            <person name="Sorokin D.Y."/>
        </authorList>
    </citation>
    <scope>NUCLEOTIDE SEQUENCE [LARGE SCALE GENOMIC DNA]</scope>
    <source>
        <strain evidence="3 4">Omega</strain>
    </source>
</reference>
<dbReference type="AlphaFoldDB" id="A0A345ULA1"/>
<name>A0A345ULA1_9BACT</name>
<evidence type="ECO:0000256" key="2">
    <source>
        <dbReference type="SAM" id="MobiDB-lite"/>
    </source>
</evidence>
<proteinExistence type="inferred from homology"/>
<dbReference type="RefSeq" id="WP_114984463.1">
    <property type="nucleotide sequence ID" value="NZ_CP027806.1"/>
</dbReference>
<dbReference type="Pfam" id="PF04519">
    <property type="entry name" value="Bactofilin"/>
    <property type="match status" value="1"/>
</dbReference>
<sequence>MLKNKKTNVDDKDFSDFENVCMLGRNSLIRDNRLIAYANSKISGSLMLDIYCQQSLIISEEAVVVGDIYADTVHVHGKVAGNIHATQKVHIHEKAQICGMVQCKVIKIDEGAFCKIDGSVGSTEKLTEPYRTANDPFYTENIDLIRKTFDELISTDSDIQTKAEAQKQKATRFRLKTEEKASETTDSTSKENDAKKSGNSLIF</sequence>
<dbReference type="PANTHER" id="PTHR35024:SF4">
    <property type="entry name" value="POLYMER-FORMING CYTOSKELETAL PROTEIN"/>
    <property type="match status" value="1"/>
</dbReference>
<dbReference type="InterPro" id="IPR007607">
    <property type="entry name" value="BacA/B"/>
</dbReference>
<evidence type="ECO:0000313" key="3">
    <source>
        <dbReference type="EMBL" id="AXJ01253.1"/>
    </source>
</evidence>
<feature type="compositionally biased region" description="Basic and acidic residues" evidence="2">
    <location>
        <begin position="175"/>
        <end position="196"/>
    </location>
</feature>
<organism evidence="3 4">
    <name type="scientific">Cyclonatronum proteinivorum</name>
    <dbReference type="NCBI Taxonomy" id="1457365"/>
    <lineage>
        <taxon>Bacteria</taxon>
        <taxon>Pseudomonadati</taxon>
        <taxon>Balneolota</taxon>
        <taxon>Balneolia</taxon>
        <taxon>Balneolales</taxon>
        <taxon>Cyclonatronaceae</taxon>
        <taxon>Cyclonatronum</taxon>
    </lineage>
</organism>
<protein>
    <submittedName>
        <fullName evidence="3">Polymer-forming protein</fullName>
    </submittedName>
</protein>
<dbReference type="KEGG" id="cprv:CYPRO_2003"/>
<accession>A0A345ULA1</accession>
<feature type="region of interest" description="Disordered" evidence="2">
    <location>
        <begin position="164"/>
        <end position="203"/>
    </location>
</feature>
<dbReference type="Proteomes" id="UP000254808">
    <property type="component" value="Chromosome"/>
</dbReference>
<dbReference type="OrthoDB" id="9811682at2"/>
<gene>
    <name evidence="3" type="ORF">CYPRO_2003</name>
</gene>
<evidence type="ECO:0000256" key="1">
    <source>
        <dbReference type="ARBA" id="ARBA00044755"/>
    </source>
</evidence>